<reference evidence="4" key="1">
    <citation type="journal article" date="2021" name="PeerJ">
        <title>Extensive microbial diversity within the chicken gut microbiome revealed by metagenomics and culture.</title>
        <authorList>
            <person name="Gilroy R."/>
            <person name="Ravi A."/>
            <person name="Getino M."/>
            <person name="Pursley I."/>
            <person name="Horton D.L."/>
            <person name="Alikhan N.F."/>
            <person name="Baker D."/>
            <person name="Gharbi K."/>
            <person name="Hall N."/>
            <person name="Watson M."/>
            <person name="Adriaenssens E.M."/>
            <person name="Foster-Nyarko E."/>
            <person name="Jarju S."/>
            <person name="Secka A."/>
            <person name="Antonio M."/>
            <person name="Oren A."/>
            <person name="Chaudhuri R.R."/>
            <person name="La Ragione R."/>
            <person name="Hildebrand F."/>
            <person name="Pallen M.J."/>
        </authorList>
    </citation>
    <scope>NUCLEOTIDE SEQUENCE</scope>
    <source>
        <strain evidence="4">ChiGjej1B1-14440</strain>
    </source>
</reference>
<dbReference type="AlphaFoldDB" id="A0A9D1XPD3"/>
<organism evidence="4 5">
    <name type="scientific">Candidatus Erysipelatoclostridium merdavium</name>
    <dbReference type="NCBI Taxonomy" id="2838566"/>
    <lineage>
        <taxon>Bacteria</taxon>
        <taxon>Bacillati</taxon>
        <taxon>Bacillota</taxon>
        <taxon>Erysipelotrichia</taxon>
        <taxon>Erysipelotrichales</taxon>
        <taxon>Erysipelotrichales incertae sedis</taxon>
    </lineage>
</organism>
<dbReference type="Proteomes" id="UP000886724">
    <property type="component" value="Unassembled WGS sequence"/>
</dbReference>
<evidence type="ECO:0000313" key="5">
    <source>
        <dbReference type="Proteomes" id="UP000886724"/>
    </source>
</evidence>
<accession>A0A9D1XPD3</accession>
<feature type="chain" id="PRO_5038670768" description="Flavodoxin-like domain-containing protein" evidence="2">
    <location>
        <begin position="23"/>
        <end position="137"/>
    </location>
</feature>
<feature type="signal peptide" evidence="2">
    <location>
        <begin position="1"/>
        <end position="22"/>
    </location>
</feature>
<feature type="compositionally biased region" description="Polar residues" evidence="1">
    <location>
        <begin position="33"/>
        <end position="47"/>
    </location>
</feature>
<evidence type="ECO:0000256" key="1">
    <source>
        <dbReference type="SAM" id="MobiDB-lite"/>
    </source>
</evidence>
<keyword evidence="2" id="KW-0732">Signal</keyword>
<dbReference type="GO" id="GO:0016651">
    <property type="term" value="F:oxidoreductase activity, acting on NAD(P)H"/>
    <property type="evidence" value="ECO:0007669"/>
    <property type="project" value="UniProtKB-ARBA"/>
</dbReference>
<feature type="compositionally biased region" description="Low complexity" evidence="1">
    <location>
        <begin position="20"/>
        <end position="32"/>
    </location>
</feature>
<dbReference type="Pfam" id="PF12682">
    <property type="entry name" value="Flavodoxin_4"/>
    <property type="match status" value="1"/>
</dbReference>
<sequence>MKKFLLALLVMLVFVTGCSSNNQSNNDESSGNTNESQDATNDQTTTTEDSNILIAYFSKTGNTEAIAQEIQSLTNGTLVEIETVEPYPDSYSETVDIAESEKEANARPEISTTVDNMDQYDTIFIGYPKMEQGYICV</sequence>
<name>A0A9D1XPD3_9FIRM</name>
<dbReference type="PROSITE" id="PS50902">
    <property type="entry name" value="FLAVODOXIN_LIKE"/>
    <property type="match status" value="1"/>
</dbReference>
<feature type="domain" description="Flavodoxin-like" evidence="3">
    <location>
        <begin position="52"/>
        <end position="137"/>
    </location>
</feature>
<dbReference type="PROSITE" id="PS51257">
    <property type="entry name" value="PROKAR_LIPOPROTEIN"/>
    <property type="match status" value="1"/>
</dbReference>
<reference evidence="4" key="2">
    <citation type="submission" date="2021-04" db="EMBL/GenBank/DDBJ databases">
        <authorList>
            <person name="Gilroy R."/>
        </authorList>
    </citation>
    <scope>NUCLEOTIDE SEQUENCE</scope>
    <source>
        <strain evidence="4">ChiGjej1B1-14440</strain>
    </source>
</reference>
<dbReference type="Gene3D" id="3.40.50.360">
    <property type="match status" value="1"/>
</dbReference>
<dbReference type="GO" id="GO:0010181">
    <property type="term" value="F:FMN binding"/>
    <property type="evidence" value="ECO:0007669"/>
    <property type="project" value="InterPro"/>
</dbReference>
<dbReference type="InterPro" id="IPR008254">
    <property type="entry name" value="Flavodoxin/NO_synth"/>
</dbReference>
<dbReference type="PANTHER" id="PTHR39201">
    <property type="entry name" value="EXPORTED PROTEIN-RELATED"/>
    <property type="match status" value="1"/>
</dbReference>
<evidence type="ECO:0000259" key="3">
    <source>
        <dbReference type="PROSITE" id="PS50902"/>
    </source>
</evidence>
<gene>
    <name evidence="4" type="ORF">H9980_13285</name>
</gene>
<proteinExistence type="predicted"/>
<dbReference type="SUPFAM" id="SSF52218">
    <property type="entry name" value="Flavoproteins"/>
    <property type="match status" value="1"/>
</dbReference>
<dbReference type="PANTHER" id="PTHR39201:SF1">
    <property type="entry name" value="FLAVODOXIN-LIKE DOMAIN-CONTAINING PROTEIN"/>
    <property type="match status" value="1"/>
</dbReference>
<feature type="region of interest" description="Disordered" evidence="1">
    <location>
        <begin position="20"/>
        <end position="47"/>
    </location>
</feature>
<protein>
    <recommendedName>
        <fullName evidence="3">Flavodoxin-like domain-containing protein</fullName>
    </recommendedName>
</protein>
<dbReference type="InterPro" id="IPR029039">
    <property type="entry name" value="Flavoprotein-like_sf"/>
</dbReference>
<comment type="caution">
    <text evidence="4">The sequence shown here is derived from an EMBL/GenBank/DDBJ whole genome shotgun (WGS) entry which is preliminary data.</text>
</comment>
<evidence type="ECO:0000256" key="2">
    <source>
        <dbReference type="SAM" id="SignalP"/>
    </source>
</evidence>
<evidence type="ECO:0000313" key="4">
    <source>
        <dbReference type="EMBL" id="HIX82921.1"/>
    </source>
</evidence>
<dbReference type="EMBL" id="DXET01000297">
    <property type="protein sequence ID" value="HIX82921.1"/>
    <property type="molecule type" value="Genomic_DNA"/>
</dbReference>